<protein>
    <submittedName>
        <fullName evidence="3">Haemagluttinin repeat-containing protein</fullName>
    </submittedName>
</protein>
<evidence type="ECO:0000259" key="2">
    <source>
        <dbReference type="Pfam" id="PF18431"/>
    </source>
</evidence>
<dbReference type="Proteomes" id="UP000192738">
    <property type="component" value="Unassembled WGS sequence"/>
</dbReference>
<accession>A0A1W2E4E6</accession>
<dbReference type="Pfam" id="PF13332">
    <property type="entry name" value="Fil_haemagg_2"/>
    <property type="match status" value="4"/>
</dbReference>
<name>A0A1W2E4E6_9FIRM</name>
<evidence type="ECO:0000313" key="4">
    <source>
        <dbReference type="Proteomes" id="UP000192738"/>
    </source>
</evidence>
<sequence length="1722" mass="180995">MIGQTVTETNFIQDSPEGKIAASGNIFLRAGTVNNNNSTVVASGILDASGVINNISQGRVRASTRHLADTAIYRSSFYGRLYYYDESDTEENRKYVDAILRFHDETIYEQLPSSTALFGGGQAVIIHAPSVNNITKNPTNVTGGNFSTLQSTQQSNVPKIQTVLGNTTLQGNSTLAQNGGTTINPGNTPVNNQTSIGQSGQSSSVTGVGSGNNNILQQMGLDSTVNQIGNGGNFSNLQSTQQSKVSEIQSASGNTTLQGNTTLGQPGGTTVTLSGTSGNQVSVGQSGQSSTVSGVMNSNSMNITLPSNGLYTIHTEPKSHYLVVTDPRFANYQNFVSSDYMLQHLGLDPSKTMKLIGDAFYQQKLIRNQISELTGQQFLNGYSSNDEEYKALMDSGVSYAKQFNLQVGVALTAEQMAQLTSDMVWMVEQEVQGQKVLVPVVYLSHLQDGDLQPSGAVIKAKNIQITAEEDIVNQNGTITGGQIGLVAGRDIKNETVTYEAKTGNKLYGNDSRTIAGQTATISAQGSLSVAAGRDISIIGGQVSSGQNIALNAGRNLEVGAVATDHKATAGDYHLETTNNITSSIKADGNLAMIAKEDINLSGAQVDAGKDLTLKSIAGNINLTAVKDEEILDDKVGTRKNWKKTHTDDETVIGSTLQGGSNVIIAAVNASNNTANTNGGNITIAGSNIYSDSGAIIITADKDVKIQEIKEKHESLVQTHKKKSGFLSSKTTDKLDYSLVNEVKGSTISGDSVDISSGKDLTVKGSNVVATNDVTLHADNNVNITSAQETGQDEHYKRVKKSGLFSGGGLGFTIGKQTETTTLNEKVKGEIGSTIGSIAGNVSVTAGNKVNSAGSTFASGKDINITGRDVTIDNTINTYDSQYKYEFKQSGLSVSLGGGVIDAGTSLVGNVGRAGEVEDERLKALYGFKAQQDLKKLGDQLEGNFKDGLSINVSLGSSKMTVEQNTHVETVNTSNITAGGDVTIKATEGNVSLKATSVNATDVTLDAAKDINIESAQNKEQSNSKTNSSSSSIGASFGLAGSFGGFTGSANSSKGKENVTISTNTESVINASGTATLKSGNDTNIIGSQVKGEKVVADIGGNLNIVSQQDSDIFTSKNQSAGFGFGTDKISGTHGSANRGKTNSEYSSVIDQAGIYAGKDGFDITVEKNTDLQGAVISSEAPAVKNALKTGTITFSNLENRAKYQANSVGVGYAAGKDANGKAVTDKDKGLTPNIGVSASGDASSTTQSAISPGTIEVRSNPNQDLSGINRDPSGAVNALGKIFDKKTVQEKQELAKVFGEEAFKAIGDLAASFQKEAKSKYSESTEKLSAAQDALKAGNIELAKQLYQEGTNLKMEADALTSKWSEGGSAKVALNIVAGGLMASLGGSSFASGATGAALNEAIQGELSKLNDPAVRQWASAIIGATASKVVGGDAQTGASTAVSGTRNNSLDPDHELSQRQLQDEKEENQQQYDQLTGDLNNSVANGNQNLVDSGKSSPDLLKELGNRINAFKNQQQQEQFVRDVQTASETLKMMGKSQDDPNYYALLQQEVESLQDAREAVEGFTSGIKTVTGKIFTEIAALKVASKADTIRKVGNDILDQMEAAGGHTLERHVAQTNEELIKRAIQEDVEAATSFTDKSTATKAIQENLRKNADDIAKWLNESDTGRAIFDVSNSFPVGKGVLQDSKHVIYDLGISRVVLVRDASQELGFRVLTGFPVIK</sequence>
<feature type="compositionally biased region" description="Low complexity" evidence="1">
    <location>
        <begin position="253"/>
        <end position="295"/>
    </location>
</feature>
<dbReference type="STRING" id="112901.SAMN04488500_1201"/>
<feature type="compositionally biased region" description="Polar residues" evidence="1">
    <location>
        <begin position="179"/>
        <end position="190"/>
    </location>
</feature>
<feature type="compositionally biased region" description="Basic and acidic residues" evidence="1">
    <location>
        <begin position="1452"/>
        <end position="1464"/>
    </location>
</feature>
<feature type="compositionally biased region" description="Polar residues" evidence="1">
    <location>
        <begin position="232"/>
        <end position="252"/>
    </location>
</feature>
<dbReference type="EMBL" id="FWXI01000020">
    <property type="protein sequence ID" value="SMD03908.1"/>
    <property type="molecule type" value="Genomic_DNA"/>
</dbReference>
<dbReference type="InterPro" id="IPR041436">
    <property type="entry name" value="RNAse_A_bac"/>
</dbReference>
<evidence type="ECO:0000256" key="1">
    <source>
        <dbReference type="SAM" id="MobiDB-lite"/>
    </source>
</evidence>
<keyword evidence="4" id="KW-1185">Reference proteome</keyword>
<organism evidence="3 4">
    <name type="scientific">Sporomusa malonica</name>
    <dbReference type="NCBI Taxonomy" id="112901"/>
    <lineage>
        <taxon>Bacteria</taxon>
        <taxon>Bacillati</taxon>
        <taxon>Bacillota</taxon>
        <taxon>Negativicutes</taxon>
        <taxon>Selenomonadales</taxon>
        <taxon>Sporomusaceae</taxon>
        <taxon>Sporomusa</taxon>
    </lineage>
</organism>
<dbReference type="InterPro" id="IPR025157">
    <property type="entry name" value="Hemagglutinin_rpt"/>
</dbReference>
<reference evidence="3 4" key="1">
    <citation type="submission" date="2017-04" db="EMBL/GenBank/DDBJ databases">
        <authorList>
            <person name="Afonso C.L."/>
            <person name="Miller P.J."/>
            <person name="Scott M.A."/>
            <person name="Spackman E."/>
            <person name="Goraichik I."/>
            <person name="Dimitrov K.M."/>
            <person name="Suarez D.L."/>
            <person name="Swayne D.E."/>
        </authorList>
    </citation>
    <scope>NUCLEOTIDE SEQUENCE [LARGE SCALE GENOMIC DNA]</scope>
    <source>
        <strain evidence="3 4">DSM 5090</strain>
    </source>
</reference>
<feature type="compositionally biased region" description="Low complexity" evidence="1">
    <location>
        <begin position="191"/>
        <end position="215"/>
    </location>
</feature>
<proteinExistence type="predicted"/>
<dbReference type="CDD" id="cd20684">
    <property type="entry name" value="CdiA-CT_Yk_RNaseA-like"/>
    <property type="match status" value="1"/>
</dbReference>
<feature type="region of interest" description="Disordered" evidence="1">
    <location>
        <begin position="232"/>
        <end position="295"/>
    </location>
</feature>
<feature type="region of interest" description="Disordered" evidence="1">
    <location>
        <begin position="1436"/>
        <end position="1473"/>
    </location>
</feature>
<feature type="domain" description="Bacterial CdiA-CT RNAse A" evidence="2">
    <location>
        <begin position="1608"/>
        <end position="1719"/>
    </location>
</feature>
<feature type="region of interest" description="Disordered" evidence="1">
    <location>
        <begin position="179"/>
        <end position="215"/>
    </location>
</feature>
<gene>
    <name evidence="3" type="ORF">SAMN04488500_1201</name>
</gene>
<dbReference type="GO" id="GO:0003824">
    <property type="term" value="F:catalytic activity"/>
    <property type="evidence" value="ECO:0007669"/>
    <property type="project" value="UniProtKB-ARBA"/>
</dbReference>
<dbReference type="Pfam" id="PF18431">
    <property type="entry name" value="RNAse_A_bac"/>
    <property type="match status" value="1"/>
</dbReference>
<evidence type="ECO:0000313" key="3">
    <source>
        <dbReference type="EMBL" id="SMD03908.1"/>
    </source>
</evidence>
<feature type="compositionally biased region" description="Polar residues" evidence="1">
    <location>
        <begin position="1437"/>
        <end position="1451"/>
    </location>
</feature>